<evidence type="ECO:0000313" key="2">
    <source>
        <dbReference type="Proteomes" id="UP000482960"/>
    </source>
</evidence>
<proteinExistence type="predicted"/>
<accession>A0A6V8L886</accession>
<protein>
    <recommendedName>
        <fullName evidence="3">Thioredoxin family protein</fullName>
    </recommendedName>
</protein>
<reference evidence="1 2" key="1">
    <citation type="submission" date="2020-03" db="EMBL/GenBank/DDBJ databases">
        <title>Whole genome shotgun sequence of Phytohabitans rumicis NBRC 108638.</title>
        <authorList>
            <person name="Komaki H."/>
            <person name="Tamura T."/>
        </authorList>
    </citation>
    <scope>NUCLEOTIDE SEQUENCE [LARGE SCALE GENOMIC DNA]</scope>
    <source>
        <strain evidence="1 2">NBRC 108638</strain>
    </source>
</reference>
<dbReference type="EMBL" id="BLPG01000001">
    <property type="protein sequence ID" value="GFJ93473.1"/>
    <property type="molecule type" value="Genomic_DNA"/>
</dbReference>
<dbReference type="AlphaFoldDB" id="A0A6V8L886"/>
<evidence type="ECO:0000313" key="1">
    <source>
        <dbReference type="EMBL" id="GFJ93473.1"/>
    </source>
</evidence>
<dbReference type="Proteomes" id="UP000482960">
    <property type="component" value="Unassembled WGS sequence"/>
</dbReference>
<keyword evidence="2" id="KW-1185">Reference proteome</keyword>
<organism evidence="1 2">
    <name type="scientific">Phytohabitans rumicis</name>
    <dbReference type="NCBI Taxonomy" id="1076125"/>
    <lineage>
        <taxon>Bacteria</taxon>
        <taxon>Bacillati</taxon>
        <taxon>Actinomycetota</taxon>
        <taxon>Actinomycetes</taxon>
        <taxon>Micromonosporales</taxon>
        <taxon>Micromonosporaceae</taxon>
    </lineage>
</organism>
<sequence length="105" mass="11173">MVQVLVLYFASCPNWPEAGRRVRHALDQVGHPETAVTFVPVETDAEAAALGLRGSPTITVDGEDLFPAVLPPAGLSCRIYPTTSGPAGVPDLPDLIAALRERARR</sequence>
<dbReference type="RefSeq" id="WP_218577448.1">
    <property type="nucleotide sequence ID" value="NZ_BLPG01000001.1"/>
</dbReference>
<reference evidence="1 2" key="2">
    <citation type="submission" date="2020-03" db="EMBL/GenBank/DDBJ databases">
        <authorList>
            <person name="Ichikawa N."/>
            <person name="Kimura A."/>
            <person name="Kitahashi Y."/>
            <person name="Uohara A."/>
        </authorList>
    </citation>
    <scope>NUCLEOTIDE SEQUENCE [LARGE SCALE GENOMIC DNA]</scope>
    <source>
        <strain evidence="1 2">NBRC 108638</strain>
    </source>
</reference>
<evidence type="ECO:0008006" key="3">
    <source>
        <dbReference type="Google" id="ProtNLM"/>
    </source>
</evidence>
<comment type="caution">
    <text evidence="1">The sequence shown here is derived from an EMBL/GenBank/DDBJ whole genome shotgun (WGS) entry which is preliminary data.</text>
</comment>
<name>A0A6V8L886_9ACTN</name>
<gene>
    <name evidence="1" type="ORF">Prum_071150</name>
</gene>